<feature type="region of interest" description="Disordered" evidence="3">
    <location>
        <begin position="70"/>
        <end position="115"/>
    </location>
</feature>
<dbReference type="Pfam" id="PF01809">
    <property type="entry name" value="YidD"/>
    <property type="match status" value="1"/>
</dbReference>
<feature type="compositionally biased region" description="Pro residues" evidence="3">
    <location>
        <begin position="85"/>
        <end position="99"/>
    </location>
</feature>
<dbReference type="SMART" id="SM01234">
    <property type="entry name" value="Haemolytic"/>
    <property type="match status" value="1"/>
</dbReference>
<comment type="subcellular location">
    <subcellularLocation>
        <location evidence="2">Cell membrane</location>
        <topology evidence="2">Peripheral membrane protein</topology>
        <orientation evidence="2">Cytoplasmic side</orientation>
    </subcellularLocation>
</comment>
<keyword evidence="5" id="KW-1185">Reference proteome</keyword>
<dbReference type="HAMAP" id="MF_00386">
    <property type="entry name" value="UPF0161_YidD"/>
    <property type="match status" value="1"/>
</dbReference>
<keyword evidence="1 2" id="KW-1003">Cell membrane</keyword>
<dbReference type="PANTHER" id="PTHR33383">
    <property type="entry name" value="MEMBRANE PROTEIN INSERTION EFFICIENCY FACTOR-RELATED"/>
    <property type="match status" value="1"/>
</dbReference>
<comment type="caution">
    <text evidence="4">The sequence shown here is derived from an EMBL/GenBank/DDBJ whole genome shotgun (WGS) entry which is preliminary data.</text>
</comment>
<organism evidence="4 5">
    <name type="scientific">Deinococcus humi</name>
    <dbReference type="NCBI Taxonomy" id="662880"/>
    <lineage>
        <taxon>Bacteria</taxon>
        <taxon>Thermotogati</taxon>
        <taxon>Deinococcota</taxon>
        <taxon>Deinococci</taxon>
        <taxon>Deinococcales</taxon>
        <taxon>Deinococcaceae</taxon>
        <taxon>Deinococcus</taxon>
    </lineage>
</organism>
<dbReference type="InterPro" id="IPR002696">
    <property type="entry name" value="Membr_insert_effic_factor_YidD"/>
</dbReference>
<evidence type="ECO:0000313" key="4">
    <source>
        <dbReference type="EMBL" id="MBB5365117.1"/>
    </source>
</evidence>
<evidence type="ECO:0000256" key="2">
    <source>
        <dbReference type="HAMAP-Rule" id="MF_00386"/>
    </source>
</evidence>
<sequence>MSLASRGLVGAVRYYQRVWSPRKPMPTCRFTPTCSEYAAQAIERHGAVRGGWLATWRVLRCNPLVPGGYDPVPEHFAGPRAATQPTPPQASNVPPPAPSSSPQQKRPSPKKRHVS</sequence>
<reference evidence="4 5" key="1">
    <citation type="submission" date="2020-08" db="EMBL/GenBank/DDBJ databases">
        <title>Genomic Encyclopedia of Type Strains, Phase IV (KMG-IV): sequencing the most valuable type-strain genomes for metagenomic binning, comparative biology and taxonomic classification.</title>
        <authorList>
            <person name="Goeker M."/>
        </authorList>
    </citation>
    <scope>NUCLEOTIDE SEQUENCE [LARGE SCALE GENOMIC DNA]</scope>
    <source>
        <strain evidence="4 5">DSM 27939</strain>
    </source>
</reference>
<evidence type="ECO:0000313" key="5">
    <source>
        <dbReference type="Proteomes" id="UP000552709"/>
    </source>
</evidence>
<gene>
    <name evidence="4" type="ORF">HNQ08_004235</name>
</gene>
<dbReference type="GO" id="GO:0005886">
    <property type="term" value="C:plasma membrane"/>
    <property type="evidence" value="ECO:0007669"/>
    <property type="project" value="UniProtKB-SubCell"/>
</dbReference>
<comment type="similarity">
    <text evidence="2">Belongs to the UPF0161 family.</text>
</comment>
<dbReference type="RefSeq" id="WP_184136340.1">
    <property type="nucleotide sequence ID" value="NZ_JACHFL010000015.1"/>
</dbReference>
<dbReference type="NCBIfam" id="TIGR00278">
    <property type="entry name" value="membrane protein insertion efficiency factor YidD"/>
    <property type="match status" value="1"/>
</dbReference>
<dbReference type="AlphaFoldDB" id="A0A7W8NIJ6"/>
<protein>
    <recommendedName>
        <fullName evidence="2">Putative membrane protein insertion efficiency factor</fullName>
    </recommendedName>
</protein>
<evidence type="ECO:0000256" key="1">
    <source>
        <dbReference type="ARBA" id="ARBA00022475"/>
    </source>
</evidence>
<name>A0A7W8NIJ6_9DEIO</name>
<accession>A0A7W8NIJ6</accession>
<evidence type="ECO:0000256" key="3">
    <source>
        <dbReference type="SAM" id="MobiDB-lite"/>
    </source>
</evidence>
<comment type="function">
    <text evidence="2">Could be involved in insertion of integral membrane proteins into the membrane.</text>
</comment>
<dbReference type="EMBL" id="JACHFL010000015">
    <property type="protein sequence ID" value="MBB5365117.1"/>
    <property type="molecule type" value="Genomic_DNA"/>
</dbReference>
<proteinExistence type="inferred from homology"/>
<keyword evidence="2" id="KW-0472">Membrane</keyword>
<dbReference type="PANTHER" id="PTHR33383:SF1">
    <property type="entry name" value="MEMBRANE PROTEIN INSERTION EFFICIENCY FACTOR-RELATED"/>
    <property type="match status" value="1"/>
</dbReference>
<dbReference type="Proteomes" id="UP000552709">
    <property type="component" value="Unassembled WGS sequence"/>
</dbReference>